<dbReference type="SMART" id="SM00448">
    <property type="entry name" value="REC"/>
    <property type="match status" value="1"/>
</dbReference>
<feature type="active site" evidence="4 5">
    <location>
        <position position="189"/>
    </location>
</feature>
<sequence length="346" mass="35496">MVVDDSAVARALALRWLSEEPGIDVVAEAETGRVALALVARADPDVIVLDLDMPDMDGLTALPELLAARPGVAVLVVSTLTRRNAEISLHCLARGAADYVQKPSSRGDAEALVAFRNELVEKIRAIAGRGANPDAAAGPPRLAASRSVATRPACLVVGASTGGPRAMMRLIGQLPASVLARLPVVVVQHMPPIFTAVFAEHLAAIAGCEVREARDGEAVRPGVIHVAPGGLHTGLVRRGADVLLHVHDGPPTNVCRPSVNVLFEAAAAVYGGAALAIVLTGMGRDGLVGARSLAAAGAPIVVQDEVTSIVWGMPGAIAREGLAHAILPLDRIAPAICGFMEGGADD</sequence>
<dbReference type="Pfam" id="PF00072">
    <property type="entry name" value="Response_reg"/>
    <property type="match status" value="1"/>
</dbReference>
<feature type="domain" description="Response regulatory" evidence="7">
    <location>
        <begin position="1"/>
        <end position="117"/>
    </location>
</feature>
<dbReference type="GO" id="GO:0000156">
    <property type="term" value="F:phosphorelay response regulator activity"/>
    <property type="evidence" value="ECO:0007669"/>
    <property type="project" value="InterPro"/>
</dbReference>
<feature type="active site" evidence="4 5">
    <location>
        <position position="160"/>
    </location>
</feature>
<dbReference type="GO" id="GO:0050568">
    <property type="term" value="F:protein-glutamine glutaminase activity"/>
    <property type="evidence" value="ECO:0007669"/>
    <property type="project" value="UniProtKB-UniRule"/>
</dbReference>
<dbReference type="GO" id="GO:0006935">
    <property type="term" value="P:chemotaxis"/>
    <property type="evidence" value="ECO:0007669"/>
    <property type="project" value="UniProtKB-UniRule"/>
</dbReference>
<dbReference type="PANTHER" id="PTHR42872:SF3">
    <property type="entry name" value="PROTEIN-GLUTAMATE METHYLESTERASE_PROTEIN-GLUTAMINE GLUTAMINASE 1"/>
    <property type="match status" value="1"/>
</dbReference>
<dbReference type="Gene3D" id="3.40.50.2300">
    <property type="match status" value="1"/>
</dbReference>
<name>A0AAC9JRR1_9HYPH</name>
<comment type="function">
    <text evidence="4">Involved in chemotaxis. Part of a chemotaxis signal transduction system that modulates chemotaxis in response to various stimuli. Catalyzes the demethylation of specific methylglutamate residues introduced into the chemoreceptors (methyl-accepting chemotaxis proteins or MCP) by CheR. Also mediates the irreversible deamidation of specific glutamine residues to glutamic acid.</text>
</comment>
<dbReference type="EC" id="3.1.1.61" evidence="4"/>
<evidence type="ECO:0000256" key="2">
    <source>
        <dbReference type="ARBA" id="ARBA00022801"/>
    </source>
</evidence>
<dbReference type="PIRSF" id="PIRSF000876">
    <property type="entry name" value="RR_chemtxs_CheB"/>
    <property type="match status" value="1"/>
</dbReference>
<dbReference type="InterPro" id="IPR000673">
    <property type="entry name" value="Sig_transdc_resp-reg_Me-estase"/>
</dbReference>
<dbReference type="EC" id="3.5.1.44" evidence="4"/>
<dbReference type="InterPro" id="IPR011006">
    <property type="entry name" value="CheY-like_superfamily"/>
</dbReference>
<dbReference type="CDD" id="cd17541">
    <property type="entry name" value="REC_CheB-like"/>
    <property type="match status" value="1"/>
</dbReference>
<dbReference type="EMBL" id="CP018095">
    <property type="protein sequence ID" value="APF38578.1"/>
    <property type="molecule type" value="Genomic_DNA"/>
</dbReference>
<dbReference type="HAMAP" id="MF_00099">
    <property type="entry name" value="CheB_chemtxs"/>
    <property type="match status" value="1"/>
</dbReference>
<evidence type="ECO:0000256" key="1">
    <source>
        <dbReference type="ARBA" id="ARBA00022500"/>
    </source>
</evidence>
<feature type="domain" description="CheB-type methylesterase" evidence="8">
    <location>
        <begin position="148"/>
        <end position="343"/>
    </location>
</feature>
<keyword evidence="10" id="KW-1185">Reference proteome</keyword>
<organism evidence="9 10">
    <name type="scientific">Chelatococcus daeguensis</name>
    <dbReference type="NCBI Taxonomy" id="444444"/>
    <lineage>
        <taxon>Bacteria</taxon>
        <taxon>Pseudomonadati</taxon>
        <taxon>Pseudomonadota</taxon>
        <taxon>Alphaproteobacteria</taxon>
        <taxon>Hyphomicrobiales</taxon>
        <taxon>Chelatococcaceae</taxon>
        <taxon>Chelatococcus</taxon>
    </lineage>
</organism>
<dbReference type="GO" id="GO:0008984">
    <property type="term" value="F:protein-glutamate methylesterase activity"/>
    <property type="evidence" value="ECO:0007669"/>
    <property type="project" value="UniProtKB-UniRule"/>
</dbReference>
<evidence type="ECO:0000256" key="4">
    <source>
        <dbReference type="HAMAP-Rule" id="MF_00099"/>
    </source>
</evidence>
<dbReference type="InterPro" id="IPR008248">
    <property type="entry name" value="CheB-like"/>
</dbReference>
<dbReference type="RefSeq" id="WP_071924259.1">
    <property type="nucleotide sequence ID" value="NZ_CP018095.1"/>
</dbReference>
<dbReference type="PROSITE" id="PS50110">
    <property type="entry name" value="RESPONSE_REGULATORY"/>
    <property type="match status" value="1"/>
</dbReference>
<reference evidence="9 10" key="1">
    <citation type="submission" date="2016-11" db="EMBL/GenBank/DDBJ databases">
        <title>Complete genome sequence of the aerobically denitrifying bacterium Chelatococcus daeguensis TAD1.</title>
        <authorList>
            <person name="Yang Y."/>
            <person name="Huang S."/>
            <person name="Lin E."/>
        </authorList>
    </citation>
    <scope>NUCLEOTIDE SEQUENCE [LARGE SCALE GENOMIC DNA]</scope>
    <source>
        <strain evidence="9 10">TAD1</strain>
    </source>
</reference>
<dbReference type="SUPFAM" id="SSF52172">
    <property type="entry name" value="CheY-like"/>
    <property type="match status" value="1"/>
</dbReference>
<evidence type="ECO:0000313" key="10">
    <source>
        <dbReference type="Proteomes" id="UP000182703"/>
    </source>
</evidence>
<protein>
    <recommendedName>
        <fullName evidence="4">Protein-glutamate methylesterase/protein-glutamine glutaminase</fullName>
        <ecNumber evidence="4">3.1.1.61</ecNumber>
        <ecNumber evidence="4">3.5.1.44</ecNumber>
    </recommendedName>
</protein>
<evidence type="ECO:0000259" key="8">
    <source>
        <dbReference type="PROSITE" id="PS50122"/>
    </source>
</evidence>
<dbReference type="InterPro" id="IPR035909">
    <property type="entry name" value="CheB_C"/>
</dbReference>
<keyword evidence="2 4" id="KW-0378">Hydrolase</keyword>
<dbReference type="InterPro" id="IPR001789">
    <property type="entry name" value="Sig_transdc_resp-reg_receiver"/>
</dbReference>
<comment type="catalytic activity">
    <reaction evidence="3 4">
        <text>[protein]-L-glutamate 5-O-methyl ester + H2O = L-glutamyl-[protein] + methanol + H(+)</text>
        <dbReference type="Rhea" id="RHEA:23236"/>
        <dbReference type="Rhea" id="RHEA-COMP:10208"/>
        <dbReference type="Rhea" id="RHEA-COMP:10311"/>
        <dbReference type="ChEBI" id="CHEBI:15377"/>
        <dbReference type="ChEBI" id="CHEBI:15378"/>
        <dbReference type="ChEBI" id="CHEBI:17790"/>
        <dbReference type="ChEBI" id="CHEBI:29973"/>
        <dbReference type="ChEBI" id="CHEBI:82795"/>
        <dbReference type="EC" id="3.1.1.61"/>
    </reaction>
</comment>
<comment type="catalytic activity">
    <reaction evidence="4">
        <text>L-glutaminyl-[protein] + H2O = L-glutamyl-[protein] + NH4(+)</text>
        <dbReference type="Rhea" id="RHEA:16441"/>
        <dbReference type="Rhea" id="RHEA-COMP:10207"/>
        <dbReference type="Rhea" id="RHEA-COMP:10208"/>
        <dbReference type="ChEBI" id="CHEBI:15377"/>
        <dbReference type="ChEBI" id="CHEBI:28938"/>
        <dbReference type="ChEBI" id="CHEBI:29973"/>
        <dbReference type="ChEBI" id="CHEBI:30011"/>
        <dbReference type="EC" id="3.5.1.44"/>
    </reaction>
</comment>
<comment type="domain">
    <text evidence="4">Contains a C-terminal catalytic domain, and an N-terminal region which modulates catalytic activity.</text>
</comment>
<comment type="similarity">
    <text evidence="4">Belongs to the CheB family.</text>
</comment>
<dbReference type="PANTHER" id="PTHR42872">
    <property type="entry name" value="PROTEIN-GLUTAMATE METHYLESTERASE/PROTEIN-GLUTAMINE GLUTAMINASE"/>
    <property type="match status" value="1"/>
</dbReference>
<dbReference type="NCBIfam" id="NF001965">
    <property type="entry name" value="PRK00742.1"/>
    <property type="match status" value="1"/>
</dbReference>
<keyword evidence="1 4" id="KW-0145">Chemotaxis</keyword>
<comment type="PTM">
    <text evidence="4">Phosphorylated by CheA. Phosphorylation of the N-terminal regulatory domain activates the methylesterase activity.</text>
</comment>
<evidence type="ECO:0000256" key="3">
    <source>
        <dbReference type="ARBA" id="ARBA00048267"/>
    </source>
</evidence>
<gene>
    <name evidence="4" type="primary">cheB</name>
    <name evidence="9" type="ORF">BOQ54_15680</name>
</gene>
<evidence type="ECO:0000256" key="6">
    <source>
        <dbReference type="PROSITE-ProRule" id="PRU00169"/>
    </source>
</evidence>
<evidence type="ECO:0000256" key="5">
    <source>
        <dbReference type="PROSITE-ProRule" id="PRU00050"/>
    </source>
</evidence>
<feature type="active site" evidence="4 5">
    <location>
        <position position="285"/>
    </location>
</feature>
<dbReference type="AlphaFoldDB" id="A0AAC9JRR1"/>
<feature type="modified residue" description="4-aspartylphosphate" evidence="4 6">
    <location>
        <position position="50"/>
    </location>
</feature>
<keyword evidence="4" id="KW-0963">Cytoplasm</keyword>
<keyword evidence="4 6" id="KW-0597">Phosphoprotein</keyword>
<comment type="subcellular location">
    <subcellularLocation>
        <location evidence="4">Cytoplasm</location>
    </subcellularLocation>
</comment>
<dbReference type="Gene3D" id="3.40.50.180">
    <property type="entry name" value="Methylesterase CheB, C-terminal domain"/>
    <property type="match status" value="1"/>
</dbReference>
<dbReference type="SUPFAM" id="SSF52738">
    <property type="entry name" value="Methylesterase CheB, C-terminal domain"/>
    <property type="match status" value="1"/>
</dbReference>
<dbReference type="Pfam" id="PF01339">
    <property type="entry name" value="CheB_methylest"/>
    <property type="match status" value="1"/>
</dbReference>
<dbReference type="PROSITE" id="PS50122">
    <property type="entry name" value="CHEB"/>
    <property type="match status" value="1"/>
</dbReference>
<dbReference type="CDD" id="cd16432">
    <property type="entry name" value="CheB_Rec"/>
    <property type="match status" value="1"/>
</dbReference>
<dbReference type="Proteomes" id="UP000182703">
    <property type="component" value="Chromosome"/>
</dbReference>
<accession>A0AAC9JRR1</accession>
<dbReference type="GO" id="GO:0005737">
    <property type="term" value="C:cytoplasm"/>
    <property type="evidence" value="ECO:0007669"/>
    <property type="project" value="UniProtKB-SubCell"/>
</dbReference>
<evidence type="ECO:0000259" key="7">
    <source>
        <dbReference type="PROSITE" id="PS50110"/>
    </source>
</evidence>
<evidence type="ECO:0000313" key="9">
    <source>
        <dbReference type="EMBL" id="APF38578.1"/>
    </source>
</evidence>
<proteinExistence type="inferred from homology"/>
<dbReference type="KEGG" id="cdq:BOQ54_15680"/>